<evidence type="ECO:0000256" key="3">
    <source>
        <dbReference type="ARBA" id="ARBA00008246"/>
    </source>
</evidence>
<comment type="function">
    <text evidence="13">rRNA N6-methyltransferase that specifically methylates the adenine in position 4220 of 28S rRNA. N6-methylation of adenine(4220) in 28S rRNA is required for translation.</text>
</comment>
<dbReference type="InterPro" id="IPR041370">
    <property type="entry name" value="Mlase_EEF1AKMT1/ZCCHC4"/>
</dbReference>
<keyword evidence="8" id="KW-0479">Metal-binding</keyword>
<evidence type="ECO:0000256" key="15">
    <source>
        <dbReference type="PROSITE-ProRule" id="PRU00047"/>
    </source>
</evidence>
<evidence type="ECO:0000256" key="9">
    <source>
        <dbReference type="ARBA" id="ARBA00022771"/>
    </source>
</evidence>
<keyword evidence="5" id="KW-0489">Methyltransferase</keyword>
<evidence type="ECO:0000256" key="12">
    <source>
        <dbReference type="ARBA" id="ARBA00032078"/>
    </source>
</evidence>
<dbReference type="PROSITE" id="PS50216">
    <property type="entry name" value="DHHC"/>
    <property type="match status" value="1"/>
</dbReference>
<keyword evidence="6" id="KW-0808">Transferase</keyword>
<proteinExistence type="inferred from homology"/>
<evidence type="ECO:0000259" key="17">
    <source>
        <dbReference type="PROSITE" id="PS51270"/>
    </source>
</evidence>
<dbReference type="PROSITE" id="PS00092">
    <property type="entry name" value="N6_MTASE"/>
    <property type="match status" value="1"/>
</dbReference>
<evidence type="ECO:0000256" key="7">
    <source>
        <dbReference type="ARBA" id="ARBA00022691"/>
    </source>
</evidence>
<dbReference type="InterPro" id="IPR017921">
    <property type="entry name" value="Znf_CTCHY"/>
</dbReference>
<evidence type="ECO:0000256" key="5">
    <source>
        <dbReference type="ARBA" id="ARBA00022603"/>
    </source>
</evidence>
<dbReference type="InterPro" id="IPR010666">
    <property type="entry name" value="Znf_GRF"/>
</dbReference>
<comment type="caution">
    <text evidence="18">The sequence shown here is derived from an EMBL/GenBank/DDBJ whole genome shotgun (WGS) entry which is preliminary data.</text>
</comment>
<keyword evidence="7" id="KW-0949">S-adenosyl-L-methionine</keyword>
<dbReference type="PROSITE" id="PS51270">
    <property type="entry name" value="ZF_CTCHY"/>
    <property type="match status" value="1"/>
</dbReference>
<evidence type="ECO:0000256" key="11">
    <source>
        <dbReference type="ARBA" id="ARBA00023242"/>
    </source>
</evidence>
<dbReference type="InterPro" id="IPR039846">
    <property type="entry name" value="ZCCHC4"/>
</dbReference>
<evidence type="ECO:0000313" key="19">
    <source>
        <dbReference type="Proteomes" id="UP001378592"/>
    </source>
</evidence>
<dbReference type="InterPro" id="IPR002052">
    <property type="entry name" value="DNA_methylase_N6_adenine_CS"/>
</dbReference>
<keyword evidence="9 15" id="KW-0863">Zinc-finger</keyword>
<sequence length="480" mass="55794">MFEVDEQMTDITYVDISPNEVNNHPFCPHGPTLLFSRHTKKGDRKYYACSACRNRKLCNFFHWADEKYSSARKQIWHCERKKFIGDKSHQELYDSLHTLKSLISKNQVIYCHTCNKFLKNGDGGEHADHNVNVNISLHQIMHPTEMLKPLECDKREAQYLFSRASVKALINIALHNNINSVICIGAPRIHEYIKTTQVDIRSILLDLDKRYHMFYGPEDFCWFNSFNFHFFLGHSSEQSFMNFLRNDKKHLLILDPPFGGRLEPLAHTLKNIQALYKKLHPCSKNDLPVILIYPYFLEQHVVTCLPTFNMIDYKITYDNHPLFSQGAKARKLGSPVRIFTNICPEKVILPFDEGYKFCEICAYWVSPENKHCDFCNKCTSKNGSTYVHCKKCQKCVKPTWKHCGKCKRCCLEPHTCASIAPSLHCYHCGEKGHKKEDCKLISQDDRNILVVNISNNSYKRKGGKCEADNKKRKVGKRQLK</sequence>
<evidence type="ECO:0000256" key="4">
    <source>
        <dbReference type="ARBA" id="ARBA00022490"/>
    </source>
</evidence>
<evidence type="ECO:0000259" key="16">
    <source>
        <dbReference type="PROSITE" id="PS50158"/>
    </source>
</evidence>
<evidence type="ECO:0000256" key="14">
    <source>
        <dbReference type="ARBA" id="ARBA00049767"/>
    </source>
</evidence>
<keyword evidence="19" id="KW-1185">Reference proteome</keyword>
<evidence type="ECO:0000256" key="8">
    <source>
        <dbReference type="ARBA" id="ARBA00022723"/>
    </source>
</evidence>
<gene>
    <name evidence="18" type="ORF">R5R35_005142</name>
</gene>
<evidence type="ECO:0000256" key="1">
    <source>
        <dbReference type="ARBA" id="ARBA00004496"/>
    </source>
</evidence>
<keyword evidence="4" id="KW-0963">Cytoplasm</keyword>
<dbReference type="AlphaFoldDB" id="A0AAN9YWJ9"/>
<protein>
    <recommendedName>
        <fullName evidence="14">rRNA N(6)-adenosine-methyltransferase ZCCHC4</fullName>
    </recommendedName>
    <alternativeName>
        <fullName evidence="12">Zinc finger CCHC domain-containing protein 4</fullName>
    </alternativeName>
</protein>
<feature type="domain" description="CCHC-type" evidence="16">
    <location>
        <begin position="425"/>
        <end position="439"/>
    </location>
</feature>
<dbReference type="InterPro" id="IPR001878">
    <property type="entry name" value="Znf_CCHC"/>
</dbReference>
<dbReference type="PANTHER" id="PTHR13493:SF3">
    <property type="entry name" value="RRNA N6-ADENOSINE-METHYLTRANSFERASE ZCCHC4"/>
    <property type="match status" value="1"/>
</dbReference>
<name>A0AAN9YWJ9_9ORTH</name>
<dbReference type="GO" id="GO:0005730">
    <property type="term" value="C:nucleolus"/>
    <property type="evidence" value="ECO:0007669"/>
    <property type="project" value="UniProtKB-SubCell"/>
</dbReference>
<dbReference type="Pfam" id="PF10237">
    <property type="entry name" value="N6-adenineMlase"/>
    <property type="match status" value="1"/>
</dbReference>
<evidence type="ECO:0000256" key="6">
    <source>
        <dbReference type="ARBA" id="ARBA00022679"/>
    </source>
</evidence>
<feature type="domain" description="CTCHY-type" evidence="17">
    <location>
        <begin position="353"/>
        <end position="414"/>
    </location>
</feature>
<reference evidence="18 19" key="1">
    <citation type="submission" date="2024-03" db="EMBL/GenBank/DDBJ databases">
        <title>The genome assembly and annotation of the cricket Gryllus longicercus Weissman &amp; Gray.</title>
        <authorList>
            <person name="Szrajer S."/>
            <person name="Gray D."/>
            <person name="Ylla G."/>
        </authorList>
    </citation>
    <scope>NUCLEOTIDE SEQUENCE [LARGE SCALE GENOMIC DNA]</scope>
    <source>
        <strain evidence="18">DAG 2021-001</strain>
        <tissue evidence="18">Whole body minus gut</tissue>
    </source>
</reference>
<dbReference type="PANTHER" id="PTHR13493">
    <property type="entry name" value="ZINC FINGER CCHC DOMAIN-CONTAINING"/>
    <property type="match status" value="1"/>
</dbReference>
<evidence type="ECO:0000256" key="2">
    <source>
        <dbReference type="ARBA" id="ARBA00004604"/>
    </source>
</evidence>
<dbReference type="Pfam" id="PF06839">
    <property type="entry name" value="Zn_ribbon_GRF"/>
    <property type="match status" value="1"/>
</dbReference>
<keyword evidence="10" id="KW-0862">Zinc</keyword>
<comment type="similarity">
    <text evidence="3">Belongs to the ZCCHC4 family.</text>
</comment>
<organism evidence="18 19">
    <name type="scientific">Gryllus longicercus</name>
    <dbReference type="NCBI Taxonomy" id="2509291"/>
    <lineage>
        <taxon>Eukaryota</taxon>
        <taxon>Metazoa</taxon>
        <taxon>Ecdysozoa</taxon>
        <taxon>Arthropoda</taxon>
        <taxon>Hexapoda</taxon>
        <taxon>Insecta</taxon>
        <taxon>Pterygota</taxon>
        <taxon>Neoptera</taxon>
        <taxon>Polyneoptera</taxon>
        <taxon>Orthoptera</taxon>
        <taxon>Ensifera</taxon>
        <taxon>Gryllidea</taxon>
        <taxon>Grylloidea</taxon>
        <taxon>Gryllidae</taxon>
        <taxon>Gryllinae</taxon>
        <taxon>Gryllus</taxon>
    </lineage>
</organism>
<dbReference type="GO" id="GO:0003676">
    <property type="term" value="F:nucleic acid binding"/>
    <property type="evidence" value="ECO:0007669"/>
    <property type="project" value="InterPro"/>
</dbReference>
<evidence type="ECO:0000256" key="10">
    <source>
        <dbReference type="ARBA" id="ARBA00022833"/>
    </source>
</evidence>
<evidence type="ECO:0000313" key="18">
    <source>
        <dbReference type="EMBL" id="KAK7792187.1"/>
    </source>
</evidence>
<keyword evidence="11" id="KW-0539">Nucleus</keyword>
<dbReference type="PROSITE" id="PS50158">
    <property type="entry name" value="ZF_CCHC"/>
    <property type="match status" value="1"/>
</dbReference>
<dbReference type="GO" id="GO:0008988">
    <property type="term" value="F:rRNA (adenine-N6-)-methyltransferase activity"/>
    <property type="evidence" value="ECO:0007669"/>
    <property type="project" value="InterPro"/>
</dbReference>
<accession>A0AAN9YWJ9</accession>
<dbReference type="Proteomes" id="UP001378592">
    <property type="component" value="Unassembled WGS sequence"/>
</dbReference>
<comment type="subcellular location">
    <subcellularLocation>
        <location evidence="1">Cytoplasm</location>
    </subcellularLocation>
    <subcellularLocation>
        <location evidence="2">Nucleus</location>
        <location evidence="2">Nucleolus</location>
    </subcellularLocation>
</comment>
<dbReference type="GO" id="GO:0008270">
    <property type="term" value="F:zinc ion binding"/>
    <property type="evidence" value="ECO:0007669"/>
    <property type="project" value="UniProtKB-KW"/>
</dbReference>
<dbReference type="GO" id="GO:0005737">
    <property type="term" value="C:cytoplasm"/>
    <property type="evidence" value="ECO:0007669"/>
    <property type="project" value="UniProtKB-SubCell"/>
</dbReference>
<dbReference type="EMBL" id="JAZDUA010000466">
    <property type="protein sequence ID" value="KAK7792187.1"/>
    <property type="molecule type" value="Genomic_DNA"/>
</dbReference>
<evidence type="ECO:0000256" key="13">
    <source>
        <dbReference type="ARBA" id="ARBA00046086"/>
    </source>
</evidence>